<reference evidence="4" key="1">
    <citation type="submission" date="2020-01" db="EMBL/GenBank/DDBJ databases">
        <title>Genome sequence of Kobresia littledalei, the first chromosome-level genome in the family Cyperaceae.</title>
        <authorList>
            <person name="Qu G."/>
        </authorList>
    </citation>
    <scope>NUCLEOTIDE SEQUENCE</scope>
    <source>
        <strain evidence="4">C.B.Clarke</strain>
        <tissue evidence="4">Leaf</tissue>
    </source>
</reference>
<accession>A0A833QSS5</accession>
<organism evidence="4 5">
    <name type="scientific">Carex littledalei</name>
    <dbReference type="NCBI Taxonomy" id="544730"/>
    <lineage>
        <taxon>Eukaryota</taxon>
        <taxon>Viridiplantae</taxon>
        <taxon>Streptophyta</taxon>
        <taxon>Embryophyta</taxon>
        <taxon>Tracheophyta</taxon>
        <taxon>Spermatophyta</taxon>
        <taxon>Magnoliopsida</taxon>
        <taxon>Liliopsida</taxon>
        <taxon>Poales</taxon>
        <taxon>Cyperaceae</taxon>
        <taxon>Cyperoideae</taxon>
        <taxon>Cariceae</taxon>
        <taxon>Carex</taxon>
        <taxon>Carex subgen. Euthyceras</taxon>
    </lineage>
</organism>
<feature type="region of interest" description="Disordered" evidence="2">
    <location>
        <begin position="464"/>
        <end position="561"/>
    </location>
</feature>
<dbReference type="Gene3D" id="4.10.60.10">
    <property type="entry name" value="Zinc finger, CCHC-type"/>
    <property type="match status" value="1"/>
</dbReference>
<dbReference type="GO" id="GO:0003676">
    <property type="term" value="F:nucleic acid binding"/>
    <property type="evidence" value="ECO:0007669"/>
    <property type="project" value="InterPro"/>
</dbReference>
<feature type="compositionally biased region" description="Polar residues" evidence="2">
    <location>
        <begin position="464"/>
        <end position="485"/>
    </location>
</feature>
<evidence type="ECO:0000259" key="3">
    <source>
        <dbReference type="PROSITE" id="PS50158"/>
    </source>
</evidence>
<dbReference type="SUPFAM" id="SSF57756">
    <property type="entry name" value="Retrovirus zinc finger-like domains"/>
    <property type="match status" value="1"/>
</dbReference>
<feature type="compositionally biased region" description="Low complexity" evidence="2">
    <location>
        <begin position="486"/>
        <end position="505"/>
    </location>
</feature>
<evidence type="ECO:0000256" key="2">
    <source>
        <dbReference type="SAM" id="MobiDB-lite"/>
    </source>
</evidence>
<dbReference type="GO" id="GO:0008270">
    <property type="term" value="F:zinc ion binding"/>
    <property type="evidence" value="ECO:0007669"/>
    <property type="project" value="UniProtKB-KW"/>
</dbReference>
<keyword evidence="1" id="KW-0479">Metal-binding</keyword>
<dbReference type="InterPro" id="IPR001878">
    <property type="entry name" value="Znf_CCHC"/>
</dbReference>
<keyword evidence="5" id="KW-1185">Reference proteome</keyword>
<feature type="compositionally biased region" description="Polar residues" evidence="2">
    <location>
        <begin position="531"/>
        <end position="547"/>
    </location>
</feature>
<keyword evidence="1" id="KW-0863">Zinc-finger</keyword>
<feature type="region of interest" description="Disordered" evidence="2">
    <location>
        <begin position="114"/>
        <end position="229"/>
    </location>
</feature>
<protein>
    <submittedName>
        <fullName evidence="4">Cellular nucleic acid-binding protein</fullName>
    </submittedName>
</protein>
<feature type="domain" description="CCHC-type" evidence="3">
    <location>
        <begin position="76"/>
        <end position="91"/>
    </location>
</feature>
<feature type="compositionally biased region" description="Low complexity" evidence="2">
    <location>
        <begin position="114"/>
        <end position="130"/>
    </location>
</feature>
<dbReference type="AlphaFoldDB" id="A0A833QSS5"/>
<dbReference type="InterPro" id="IPR036875">
    <property type="entry name" value="Znf_CCHC_sf"/>
</dbReference>
<evidence type="ECO:0000313" key="4">
    <source>
        <dbReference type="EMBL" id="KAF3327421.1"/>
    </source>
</evidence>
<dbReference type="PROSITE" id="PS50158">
    <property type="entry name" value="ZF_CCHC"/>
    <property type="match status" value="1"/>
</dbReference>
<dbReference type="EMBL" id="SWLB01000017">
    <property type="protein sequence ID" value="KAF3327421.1"/>
    <property type="molecule type" value="Genomic_DNA"/>
</dbReference>
<name>A0A833QSS5_9POAL</name>
<comment type="caution">
    <text evidence="4">The sequence shown here is derived from an EMBL/GenBank/DDBJ whole genome shotgun (WGS) entry which is preliminary data.</text>
</comment>
<proteinExistence type="predicted"/>
<dbReference type="OrthoDB" id="2264205at2759"/>
<dbReference type="SMART" id="SM00343">
    <property type="entry name" value="ZnF_C2HC"/>
    <property type="match status" value="2"/>
</dbReference>
<evidence type="ECO:0000313" key="5">
    <source>
        <dbReference type="Proteomes" id="UP000623129"/>
    </source>
</evidence>
<dbReference type="Proteomes" id="UP000623129">
    <property type="component" value="Unassembled WGS sequence"/>
</dbReference>
<evidence type="ECO:0000256" key="1">
    <source>
        <dbReference type="PROSITE-ProRule" id="PRU00047"/>
    </source>
</evidence>
<sequence length="580" mass="65886">MAFSKARYVQYARAQFQSLMEMGPNSFGPSYKDTLLSQPPWQATQAAKSVRETRSSLIQTRVRDLRRRSSPTHPFCLRCGEKGHRAFQCRNALVCFNCHQIGHKSFHCLSSASTHTTASSSSSHLPDPSSFPAMVPYPNRRGNTRSRPYHNFGNRIPRHYQPPIPPPTYSGQIPPDRPSQGSLPSVIHNPGPIQQPMQQVPPDRPLQPRQRSAQPRPPPISEIQTEQPLPPRIVQPPVLMFHSTQDSEAINRELQLSFLLDDIAAWGPDKIERFLRSSYPPFLWRVAVFDEFIYVIQAPSNEWLLAATRKKWLRMDEVQFPILKWDPMFNAGKRLTSVWIRIHGFPIDLFYWEEFNRLLSPYGAIVLELDPGTRNRYDYRFARVRIGIGDISTLPKQHNITHRNPSGFVSTFDIDFETETDTSEIVSAWRGRLNGRPYPNGTQFGVSPVIPPPLVQVLPEQHNTNTPMETELNPSQTQEQHNAPTSSHNPPLSTSRSSSFHLSQSPTHTPSLFSPLTRRGGHVSLPRKPSLGSSPTDKGKTTLPSCTQEHESQQRYGFDTDEDSDGNWIYFGYKPTTTIC</sequence>
<gene>
    <name evidence="4" type="ORF">FCM35_KLT07539</name>
</gene>
<keyword evidence="1" id="KW-0862">Zinc</keyword>